<evidence type="ECO:0000256" key="6">
    <source>
        <dbReference type="ARBA" id="ARBA00022989"/>
    </source>
</evidence>
<dbReference type="RefSeq" id="WP_115217831.1">
    <property type="nucleotide sequence ID" value="NZ_UHIA01000003.1"/>
</dbReference>
<dbReference type="InterPro" id="IPR000522">
    <property type="entry name" value="ABC_transptr_permease_BtuC"/>
</dbReference>
<evidence type="ECO:0000256" key="7">
    <source>
        <dbReference type="ARBA" id="ARBA00023136"/>
    </source>
</evidence>
<reference evidence="9 10" key="1">
    <citation type="submission" date="2018-06" db="EMBL/GenBank/DDBJ databases">
        <authorList>
            <consortium name="Pathogen Informatics"/>
            <person name="Doyle S."/>
        </authorList>
    </citation>
    <scope>NUCLEOTIDE SEQUENCE [LARGE SCALE GENOMIC DNA]</scope>
    <source>
        <strain evidence="9 10">NCTC10717</strain>
    </source>
</reference>
<dbReference type="Proteomes" id="UP000254575">
    <property type="component" value="Unassembled WGS sequence"/>
</dbReference>
<dbReference type="GO" id="GO:0033214">
    <property type="term" value="P:siderophore-iron import into cell"/>
    <property type="evidence" value="ECO:0007669"/>
    <property type="project" value="TreeGrafter"/>
</dbReference>
<dbReference type="PANTHER" id="PTHR30472">
    <property type="entry name" value="FERRIC ENTEROBACTIN TRANSPORT SYSTEM PERMEASE PROTEIN"/>
    <property type="match status" value="1"/>
</dbReference>
<evidence type="ECO:0000313" key="10">
    <source>
        <dbReference type="Proteomes" id="UP000254575"/>
    </source>
</evidence>
<feature type="transmembrane region" description="Helical" evidence="8">
    <location>
        <begin position="111"/>
        <end position="130"/>
    </location>
</feature>
<keyword evidence="7 8" id="KW-0472">Membrane</keyword>
<protein>
    <submittedName>
        <fullName evidence="9">Probable ABC transporter permease protein HI_1471</fullName>
    </submittedName>
</protein>
<feature type="transmembrane region" description="Helical" evidence="8">
    <location>
        <begin position="274"/>
        <end position="293"/>
    </location>
</feature>
<dbReference type="CDD" id="cd06550">
    <property type="entry name" value="TM_ABC_iron-siderophores_like"/>
    <property type="match status" value="1"/>
</dbReference>
<dbReference type="SUPFAM" id="SSF81345">
    <property type="entry name" value="ABC transporter involved in vitamin B12 uptake, BtuC"/>
    <property type="match status" value="1"/>
</dbReference>
<name>A0A380MJ84_9GAMM</name>
<gene>
    <name evidence="9" type="ORF">NCTC10717_00543</name>
</gene>
<evidence type="ECO:0000256" key="4">
    <source>
        <dbReference type="ARBA" id="ARBA00022475"/>
    </source>
</evidence>
<comment type="subcellular location">
    <subcellularLocation>
        <location evidence="1">Cell membrane</location>
        <topology evidence="1">Multi-pass membrane protein</topology>
    </subcellularLocation>
</comment>
<evidence type="ECO:0000256" key="3">
    <source>
        <dbReference type="ARBA" id="ARBA00022448"/>
    </source>
</evidence>
<feature type="transmembrane region" description="Helical" evidence="8">
    <location>
        <begin position="53"/>
        <end position="70"/>
    </location>
</feature>
<dbReference type="InterPro" id="IPR037294">
    <property type="entry name" value="ABC_BtuC-like"/>
</dbReference>
<comment type="similarity">
    <text evidence="2">Belongs to the binding-protein-dependent transport system permease family. FecCD subfamily.</text>
</comment>
<proteinExistence type="inferred from homology"/>
<keyword evidence="6 8" id="KW-1133">Transmembrane helix</keyword>
<keyword evidence="5 8" id="KW-0812">Transmembrane</keyword>
<feature type="transmembrane region" description="Helical" evidence="8">
    <location>
        <begin position="142"/>
        <end position="165"/>
    </location>
</feature>
<feature type="transmembrane region" description="Helical" evidence="8">
    <location>
        <begin position="305"/>
        <end position="322"/>
    </location>
</feature>
<keyword evidence="4" id="KW-1003">Cell membrane</keyword>
<dbReference type="FunFam" id="1.10.3470.10:FF:000001">
    <property type="entry name" value="Vitamin B12 ABC transporter permease BtuC"/>
    <property type="match status" value="1"/>
</dbReference>
<feature type="transmembrane region" description="Helical" evidence="8">
    <location>
        <begin position="185"/>
        <end position="205"/>
    </location>
</feature>
<evidence type="ECO:0000256" key="5">
    <source>
        <dbReference type="ARBA" id="ARBA00022692"/>
    </source>
</evidence>
<keyword evidence="3" id="KW-0813">Transport</keyword>
<evidence type="ECO:0000256" key="8">
    <source>
        <dbReference type="SAM" id="Phobius"/>
    </source>
</evidence>
<evidence type="ECO:0000256" key="2">
    <source>
        <dbReference type="ARBA" id="ARBA00007935"/>
    </source>
</evidence>
<feature type="transmembrane region" description="Helical" evidence="8">
    <location>
        <begin position="235"/>
        <end position="262"/>
    </location>
</feature>
<dbReference type="OrthoDB" id="9055647at2"/>
<dbReference type="Pfam" id="PF01032">
    <property type="entry name" value="FecCD"/>
    <property type="match status" value="1"/>
</dbReference>
<evidence type="ECO:0000256" key="1">
    <source>
        <dbReference type="ARBA" id="ARBA00004651"/>
    </source>
</evidence>
<keyword evidence="10" id="KW-1185">Reference proteome</keyword>
<accession>A0A380MJ84</accession>
<dbReference type="Gene3D" id="1.10.3470.10">
    <property type="entry name" value="ABC transporter involved in vitamin B12 uptake, BtuC"/>
    <property type="match status" value="1"/>
</dbReference>
<organism evidence="9 10">
    <name type="scientific">Suttonella indologenes</name>
    <dbReference type="NCBI Taxonomy" id="13276"/>
    <lineage>
        <taxon>Bacteria</taxon>
        <taxon>Pseudomonadati</taxon>
        <taxon>Pseudomonadota</taxon>
        <taxon>Gammaproteobacteria</taxon>
        <taxon>Cardiobacteriales</taxon>
        <taxon>Cardiobacteriaceae</taxon>
        <taxon>Suttonella</taxon>
    </lineage>
</organism>
<feature type="transmembrane region" description="Helical" evidence="8">
    <location>
        <begin position="82"/>
        <end position="105"/>
    </location>
</feature>
<dbReference type="GO" id="GO:0005886">
    <property type="term" value="C:plasma membrane"/>
    <property type="evidence" value="ECO:0007669"/>
    <property type="project" value="UniProtKB-SubCell"/>
</dbReference>
<sequence>MKFLCSLLALLFISLVICAHIGASRLPLEAWWCGEASCQNAAYILWQIRLPRLLAAVLIGAALAISGATMQGLFRNPLVEPGIIGVSSGAGLAAALYLVILQPLIPKSLMLYALPIAAFVGGWAVTFLLYQFSRRQGQLHIAIMLLIGIAIAAFTGAMTGILVYIADDNQLRSFTFWSMGSLAGINWSMVALLAAALTFSAPLIWREHRALNAFTLGEADAEHIGFAVKHIKRRLVFHVALLTACSVACVGAIGFIGLVVPHLMRLAGGGNHRYLLPSSLLGGAILLVIADTLARSLAAPAEIPVGIFTALFGAPFLALMVWKSGKRL</sequence>
<dbReference type="GO" id="GO:0022857">
    <property type="term" value="F:transmembrane transporter activity"/>
    <property type="evidence" value="ECO:0007669"/>
    <property type="project" value="InterPro"/>
</dbReference>
<dbReference type="EMBL" id="UHIA01000003">
    <property type="protein sequence ID" value="SUO92425.1"/>
    <property type="molecule type" value="Genomic_DNA"/>
</dbReference>
<dbReference type="PANTHER" id="PTHR30472:SF25">
    <property type="entry name" value="ABC TRANSPORTER PERMEASE PROTEIN MJ0876-RELATED"/>
    <property type="match status" value="1"/>
</dbReference>
<dbReference type="AlphaFoldDB" id="A0A380MJ84"/>
<evidence type="ECO:0000313" key="9">
    <source>
        <dbReference type="EMBL" id="SUO92425.1"/>
    </source>
</evidence>